<dbReference type="Proteomes" id="UP000307943">
    <property type="component" value="Unassembled WGS sequence"/>
</dbReference>
<reference evidence="1 2" key="1">
    <citation type="submission" date="2019-05" db="EMBL/GenBank/DDBJ databases">
        <title>We sequenced the genome of Paenibacillus hemerocallicola KCTC 33185 for further insight into its adaptation and study the phylogeny of Paenibacillus.</title>
        <authorList>
            <person name="Narsing Rao M.P."/>
        </authorList>
    </citation>
    <scope>NUCLEOTIDE SEQUENCE [LARGE SCALE GENOMIC DNA]</scope>
    <source>
        <strain evidence="1 2">KCTC 33185</strain>
    </source>
</reference>
<name>A0A5C4TC05_9BACL</name>
<accession>A0A5C4TC05</accession>
<sequence length="189" mass="22040">MDRSSTQVPYGYEPQEETSKGTLFVYDSFDIDMDEPDAAPDGSLGIGGIRLLSEWAERRFFSRIVLYVPHEETLKRMGVRFPAPLYKREDALRDAVDSLNASVRLDIDVWERKRKKYTPMDTALRYMGEHYRAPYFLGLSGTYANLFASYHGFEEWIRKIRLVIAEPGPFHPHPLLLKHENRWNRLGEP</sequence>
<dbReference type="OrthoDB" id="2677664at2"/>
<dbReference type="AlphaFoldDB" id="A0A5C4TC05"/>
<dbReference type="RefSeq" id="WP_139601727.1">
    <property type="nucleotide sequence ID" value="NZ_VDCQ01000009.1"/>
</dbReference>
<dbReference type="EMBL" id="VDCQ01000009">
    <property type="protein sequence ID" value="TNJ66608.1"/>
    <property type="molecule type" value="Genomic_DNA"/>
</dbReference>
<evidence type="ECO:0000313" key="2">
    <source>
        <dbReference type="Proteomes" id="UP000307943"/>
    </source>
</evidence>
<comment type="caution">
    <text evidence="1">The sequence shown here is derived from an EMBL/GenBank/DDBJ whole genome shotgun (WGS) entry which is preliminary data.</text>
</comment>
<protein>
    <submittedName>
        <fullName evidence="1">Uncharacterized protein</fullName>
    </submittedName>
</protein>
<gene>
    <name evidence="1" type="ORF">FE784_08550</name>
</gene>
<evidence type="ECO:0000313" key="1">
    <source>
        <dbReference type="EMBL" id="TNJ66608.1"/>
    </source>
</evidence>
<proteinExistence type="predicted"/>
<keyword evidence="2" id="KW-1185">Reference proteome</keyword>
<organism evidence="1 2">
    <name type="scientific">Paenibacillus hemerocallicola</name>
    <dbReference type="NCBI Taxonomy" id="1172614"/>
    <lineage>
        <taxon>Bacteria</taxon>
        <taxon>Bacillati</taxon>
        <taxon>Bacillota</taxon>
        <taxon>Bacilli</taxon>
        <taxon>Bacillales</taxon>
        <taxon>Paenibacillaceae</taxon>
        <taxon>Paenibacillus</taxon>
    </lineage>
</organism>